<sequence>MLYLIDPRGAVWSADTTLGAARARARVDGAQLDDQRWTTAQMRLSYEDYLDLALRHGLAVPHGLMLDSGFVDHALAPARLDASLRNQDELSERLEHVGRDTEDRSTRLRERRRVHEAGRSSLADRQSSAEKKAREIVNAPVRRDLVDHWDRLDGVLPVTVSQELHAEQA</sequence>
<dbReference type="AlphaFoldDB" id="A0A7W7M3L8"/>
<comment type="caution">
    <text evidence="2">The sequence shown here is derived from an EMBL/GenBank/DDBJ whole genome shotgun (WGS) entry which is preliminary data.</text>
</comment>
<evidence type="ECO:0000313" key="2">
    <source>
        <dbReference type="EMBL" id="MBB4735780.1"/>
    </source>
</evidence>
<dbReference type="Proteomes" id="UP000540191">
    <property type="component" value="Unassembled WGS sequence"/>
</dbReference>
<gene>
    <name evidence="2" type="ORF">HDA30_001288</name>
</gene>
<dbReference type="RefSeq" id="WP_158496531.1">
    <property type="nucleotide sequence ID" value="NZ_JACHNA010000001.1"/>
</dbReference>
<evidence type="ECO:0000256" key="1">
    <source>
        <dbReference type="SAM" id="MobiDB-lite"/>
    </source>
</evidence>
<proteinExistence type="predicted"/>
<name>A0A7W7M3L8_9MICC</name>
<accession>A0A7W7M3L8</accession>
<feature type="region of interest" description="Disordered" evidence="1">
    <location>
        <begin position="94"/>
        <end position="135"/>
    </location>
</feature>
<dbReference type="EMBL" id="JACHNA010000001">
    <property type="protein sequence ID" value="MBB4735780.1"/>
    <property type="molecule type" value="Genomic_DNA"/>
</dbReference>
<evidence type="ECO:0000313" key="3">
    <source>
        <dbReference type="Proteomes" id="UP000540191"/>
    </source>
</evidence>
<protein>
    <submittedName>
        <fullName evidence="2">Uncharacterized protein</fullName>
    </submittedName>
</protein>
<keyword evidence="3" id="KW-1185">Reference proteome</keyword>
<organism evidence="2 3">
    <name type="scientific">Micrococcus cohnii</name>
    <dbReference type="NCBI Taxonomy" id="993416"/>
    <lineage>
        <taxon>Bacteria</taxon>
        <taxon>Bacillati</taxon>
        <taxon>Actinomycetota</taxon>
        <taxon>Actinomycetes</taxon>
        <taxon>Micrococcales</taxon>
        <taxon>Micrococcaceae</taxon>
        <taxon>Micrococcus</taxon>
    </lineage>
</organism>
<reference evidence="2 3" key="1">
    <citation type="submission" date="2020-08" db="EMBL/GenBank/DDBJ databases">
        <title>Sequencing the genomes of 1000 actinobacteria strains.</title>
        <authorList>
            <person name="Klenk H.-P."/>
        </authorList>
    </citation>
    <scope>NUCLEOTIDE SEQUENCE [LARGE SCALE GENOMIC DNA]</scope>
    <source>
        <strain evidence="2 3">DSM 23974</strain>
    </source>
</reference>
<feature type="compositionally biased region" description="Basic and acidic residues" evidence="1">
    <location>
        <begin position="94"/>
        <end position="118"/>
    </location>
</feature>